<dbReference type="SUPFAM" id="SSF75011">
    <property type="entry name" value="3-carboxy-cis,cis-mucoante lactonizing enzyme"/>
    <property type="match status" value="1"/>
</dbReference>
<dbReference type="Proteomes" id="UP001497457">
    <property type="component" value="Chromosome 16b"/>
</dbReference>
<accession>A0ABC8YDW2</accession>
<dbReference type="Pfam" id="PF00646">
    <property type="entry name" value="F-box"/>
    <property type="match status" value="2"/>
</dbReference>
<protein>
    <recommendedName>
        <fullName evidence="1">F-box domain-containing protein</fullName>
    </recommendedName>
</protein>
<dbReference type="AlphaFoldDB" id="A0ABC8YDW2"/>
<evidence type="ECO:0000313" key="2">
    <source>
        <dbReference type="EMBL" id="CAL4942413.1"/>
    </source>
</evidence>
<dbReference type="PROSITE" id="PS50181">
    <property type="entry name" value="FBOX"/>
    <property type="match status" value="1"/>
</dbReference>
<dbReference type="InterPro" id="IPR036047">
    <property type="entry name" value="F-box-like_dom_sf"/>
</dbReference>
<dbReference type="EMBL" id="OZ075126">
    <property type="protein sequence ID" value="CAL4942413.1"/>
    <property type="molecule type" value="Genomic_DNA"/>
</dbReference>
<dbReference type="SUPFAM" id="SSF81383">
    <property type="entry name" value="F-box domain"/>
    <property type="match status" value="2"/>
</dbReference>
<proteinExistence type="predicted"/>
<dbReference type="NCBIfam" id="TIGR01640">
    <property type="entry name" value="F_box_assoc_1"/>
    <property type="match status" value="2"/>
</dbReference>
<dbReference type="InterPro" id="IPR013187">
    <property type="entry name" value="F-box-assoc_dom_typ3"/>
</dbReference>
<dbReference type="PANTHER" id="PTHR31672:SF13">
    <property type="entry name" value="F-BOX PROTEIN CPR30-LIKE"/>
    <property type="match status" value="1"/>
</dbReference>
<feature type="domain" description="F-box" evidence="1">
    <location>
        <begin position="5"/>
        <end position="50"/>
    </location>
</feature>
<sequence>MADSNLGVLEMPDEVLTEILARLPAKSAGRFRCVSRALSAALSSDYFVDLHGRRANRPDRPRLLLTAVGSNYDDCLYSWRSGGEVEELMPDEFGRGLTVPLTKPCRGLVLVRSGNNGGYFVFNPSTGESLFLPDSEKPSKMKLRLGISSWGKPDLPYYTRVSYGLGYCAARKEYKVVRLFSNRQVEGGDDDVTPARAEVFVLNTPGYWRPSSENPPQCSVKEKDPAVFLNGYLHFLCSDGGITTFNISDETFRSLLPPPGFDNLKSVLTELDGCLCLCYGEPDSEDPIHVYALRDYKEVRWEKLCCVDRSAWSESERMLLNSLWIAPIGMYYSGGGRKIMFGTGSCKVFAVDPDGGDPEILFTPDDTMVGSCDANIVPVFVPLEESLVRVGATIEEMVSSSPTTEAWFDILKWLPTRSVLELRLVCRELRGMLMTDSFIQSHVIHANLKRSPRIKFIVDPRFGHYMDLEEWSQYGPYHPGWDLVCSQPCHGLNVGSCSSWDFLCNPTTGYCKHIAFDDNDGTFFAGRIGLGYDTEIDKHVMVHITYSLCPKMEYKEKNLETGYYELQCKLKYLDAYDEWDPIGPPPRPVAGMPPTFVNGNIYWMVDPNLGPVSARCEIIAFNVNEVEFEVLQGPPCNPGSGHMSILELQGELCISYSEHSRNTVDLWTMKDDGIWLLEYHIVLDELVENAAPLAVDPTDGRILLNTGWSLGYYDPRTASFETIYTQNWSLQSKFYPIVCHESLVCPLDA</sequence>
<evidence type="ECO:0000313" key="3">
    <source>
        <dbReference type="Proteomes" id="UP001497457"/>
    </source>
</evidence>
<reference evidence="2" key="1">
    <citation type="submission" date="2024-10" db="EMBL/GenBank/DDBJ databases">
        <authorList>
            <person name="Ryan C."/>
        </authorList>
    </citation>
    <scope>NUCLEOTIDE SEQUENCE [LARGE SCALE GENOMIC DNA]</scope>
</reference>
<name>A0ABC8YDW2_9POAL</name>
<dbReference type="InterPro" id="IPR050796">
    <property type="entry name" value="SCF_F-box_component"/>
</dbReference>
<keyword evidence="3" id="KW-1185">Reference proteome</keyword>
<dbReference type="InterPro" id="IPR001810">
    <property type="entry name" value="F-box_dom"/>
</dbReference>
<dbReference type="InterPro" id="IPR017451">
    <property type="entry name" value="F-box-assoc_interact_dom"/>
</dbReference>
<dbReference type="Pfam" id="PF08268">
    <property type="entry name" value="FBA_3"/>
    <property type="match status" value="1"/>
</dbReference>
<evidence type="ECO:0000259" key="1">
    <source>
        <dbReference type="PROSITE" id="PS50181"/>
    </source>
</evidence>
<gene>
    <name evidence="2" type="ORF">URODEC1_LOCUS33574</name>
</gene>
<organism evidence="2 3">
    <name type="scientific">Urochloa decumbens</name>
    <dbReference type="NCBI Taxonomy" id="240449"/>
    <lineage>
        <taxon>Eukaryota</taxon>
        <taxon>Viridiplantae</taxon>
        <taxon>Streptophyta</taxon>
        <taxon>Embryophyta</taxon>
        <taxon>Tracheophyta</taxon>
        <taxon>Spermatophyta</taxon>
        <taxon>Magnoliopsida</taxon>
        <taxon>Liliopsida</taxon>
        <taxon>Poales</taxon>
        <taxon>Poaceae</taxon>
        <taxon>PACMAD clade</taxon>
        <taxon>Panicoideae</taxon>
        <taxon>Panicodae</taxon>
        <taxon>Paniceae</taxon>
        <taxon>Melinidinae</taxon>
        <taxon>Urochloa</taxon>
    </lineage>
</organism>
<dbReference type="PANTHER" id="PTHR31672">
    <property type="entry name" value="BNACNNG10540D PROTEIN"/>
    <property type="match status" value="1"/>
</dbReference>
<dbReference type="SMART" id="SM00256">
    <property type="entry name" value="FBOX"/>
    <property type="match status" value="2"/>
</dbReference>